<feature type="region of interest" description="Disordered" evidence="1">
    <location>
        <begin position="209"/>
        <end position="228"/>
    </location>
</feature>
<evidence type="ECO:0000313" key="3">
    <source>
        <dbReference type="Proteomes" id="UP001519332"/>
    </source>
</evidence>
<dbReference type="InterPro" id="IPR011989">
    <property type="entry name" value="ARM-like"/>
</dbReference>
<comment type="caution">
    <text evidence="2">The sequence shown here is derived from an EMBL/GenBank/DDBJ whole genome shotgun (WGS) entry which is preliminary data.</text>
</comment>
<dbReference type="EMBL" id="JAGINW010000001">
    <property type="protein sequence ID" value="MBP2328102.1"/>
    <property type="molecule type" value="Genomic_DNA"/>
</dbReference>
<dbReference type="Gene3D" id="1.25.10.10">
    <property type="entry name" value="Leucine-rich Repeat Variant"/>
    <property type="match status" value="1"/>
</dbReference>
<gene>
    <name evidence="2" type="ORF">JOF56_008487</name>
</gene>
<dbReference type="RefSeq" id="WP_209645164.1">
    <property type="nucleotide sequence ID" value="NZ_JAGINW010000001.1"/>
</dbReference>
<name>A0ABS4TUK6_9PSEU</name>
<protein>
    <submittedName>
        <fullName evidence="2">HEAT repeat protein</fullName>
    </submittedName>
</protein>
<dbReference type="InterPro" id="IPR016024">
    <property type="entry name" value="ARM-type_fold"/>
</dbReference>
<accession>A0ABS4TUK6</accession>
<keyword evidence="3" id="KW-1185">Reference proteome</keyword>
<evidence type="ECO:0000256" key="1">
    <source>
        <dbReference type="SAM" id="MobiDB-lite"/>
    </source>
</evidence>
<organism evidence="2 3">
    <name type="scientific">Kibdelosporangium banguiense</name>
    <dbReference type="NCBI Taxonomy" id="1365924"/>
    <lineage>
        <taxon>Bacteria</taxon>
        <taxon>Bacillati</taxon>
        <taxon>Actinomycetota</taxon>
        <taxon>Actinomycetes</taxon>
        <taxon>Pseudonocardiales</taxon>
        <taxon>Pseudonocardiaceae</taxon>
        <taxon>Kibdelosporangium</taxon>
    </lineage>
</organism>
<evidence type="ECO:0000313" key="2">
    <source>
        <dbReference type="EMBL" id="MBP2328102.1"/>
    </source>
</evidence>
<dbReference type="Proteomes" id="UP001519332">
    <property type="component" value="Unassembled WGS sequence"/>
</dbReference>
<proteinExistence type="predicted"/>
<sequence length="228" mass="25028">MRRAGIDPATRYRTLLAAQQPPAPSVIAGLSETGIRSDIDLFQPWLTHPNSRGRAEAVRALRRHNCAPPQLLLPLLPDPVSSVTRQVTLSLHPQAHTLDEHSLRPLLHQTHPHHVRMAACRLLRAHGTWTRISVDLQLINDPTDAIRTDALADLANWLTHGAATTYSFPRGPRADELAALLTQTEATLGAELVRLLRFHLGLTDASNARGSVTPRKACRRATPTSSLT</sequence>
<dbReference type="SUPFAM" id="SSF48371">
    <property type="entry name" value="ARM repeat"/>
    <property type="match status" value="1"/>
</dbReference>
<reference evidence="2 3" key="1">
    <citation type="submission" date="2021-03" db="EMBL/GenBank/DDBJ databases">
        <title>Sequencing the genomes of 1000 actinobacteria strains.</title>
        <authorList>
            <person name="Klenk H.-P."/>
        </authorList>
    </citation>
    <scope>NUCLEOTIDE SEQUENCE [LARGE SCALE GENOMIC DNA]</scope>
    <source>
        <strain evidence="2 3">DSM 46670</strain>
    </source>
</reference>